<keyword evidence="6" id="KW-0297">G-protein coupled receptor</keyword>
<accession>A0ABD2C129</accession>
<evidence type="ECO:0000256" key="5">
    <source>
        <dbReference type="ARBA" id="ARBA00022989"/>
    </source>
</evidence>
<keyword evidence="3 10" id="KW-0812">Transmembrane</keyword>
<dbReference type="Pfam" id="PF00002">
    <property type="entry name" value="7tm_2"/>
    <property type="match status" value="1"/>
</dbReference>
<evidence type="ECO:0000256" key="1">
    <source>
        <dbReference type="ARBA" id="ARBA00004127"/>
    </source>
</evidence>
<dbReference type="Gene3D" id="2.170.180.11">
    <property type="entry name" value="Methuselah ectodomain, domain 2"/>
    <property type="match status" value="1"/>
</dbReference>
<evidence type="ECO:0000256" key="6">
    <source>
        <dbReference type="ARBA" id="ARBA00023040"/>
    </source>
</evidence>
<feature type="transmembrane region" description="Helical" evidence="10">
    <location>
        <begin position="681"/>
        <end position="702"/>
    </location>
</feature>
<keyword evidence="7 10" id="KW-0472">Membrane</keyword>
<feature type="chain" id="PRO_5044852637" evidence="11">
    <location>
        <begin position="34"/>
        <end position="755"/>
    </location>
</feature>
<dbReference type="SUPFAM" id="SSF63877">
    <property type="entry name" value="Methuselah ectodomain"/>
    <property type="match status" value="1"/>
</dbReference>
<comment type="caution">
    <text evidence="12">The sequence shown here is derived from an EMBL/GenBank/DDBJ whole genome shotgun (WGS) entry which is preliminary data.</text>
</comment>
<dbReference type="InterPro" id="IPR023311">
    <property type="entry name" value="Methusela_ecto_dom_2"/>
</dbReference>
<proteinExistence type="inferred from homology"/>
<keyword evidence="13" id="KW-1185">Reference proteome</keyword>
<dbReference type="GO" id="GO:0004930">
    <property type="term" value="F:G protein-coupled receptor activity"/>
    <property type="evidence" value="ECO:0007669"/>
    <property type="project" value="UniProtKB-KW"/>
</dbReference>
<evidence type="ECO:0000256" key="9">
    <source>
        <dbReference type="ARBA" id="ARBA00023224"/>
    </source>
</evidence>
<comment type="similarity">
    <text evidence="2">Belongs to the G-protein coupled receptor 2 family. Mth subfamily.</text>
</comment>
<sequence>MKGNLEGHPLALSSSRSYLVLLLICLSAKLSRCTEYRMTKCCPPQEIFSGRSKVDCVPAPSRAMELHPLSNGVNFEIDGIPRCEKPDDIATIPLNEIKPNDFLRSPACLEVLRKESSDEELPIVVVHCLSNEDDTRKEATELSFPKTTTIRRCCPKDTIFDPRARFCVPLMFYANDTFYLPSEDPFFSFLPIIDSIDFLAVTRGPPDCRGAIFDFRINSSDLIFEDRTFKVTSPLSQNGRRKEEIKLTEENACVELTPESTISNGKLILRLCRDEQICSEKLCIRKCCPEDRYFLSGKVECPKLYDDLITPIEFHEQILNLSINEDYGLLIGKPCKERGMYPVVPEENWKITPEGHIDVPDYKVYGHHDYCMDIFYNNSLFKETLYPFVCFDTAESVKLSRLRCTINSVLQLTSCAFLLTTLVVYACLPVLQNLHGKTLMCHVGSLLLALVCLVVISWVTPETTVEESITSAFELIPVLPFLQATRCYSPSSRLSPGSTSCASTYGGLSVVHAGTHRREEEDIGKDFCCTARTRGASPASSPSWESWSITPIFFQNICGLPSDEQAVGLHIYLKHLFRRSFAAGSNLHGELLFFIGPVTLQLLINIVFFVITSINCNKVKAEINKVIRDPSDVRNKRFQADRTKLIMNVKLFVVMGISWILEIVSYFVNNYANDFQWREELFYVSDTFNCLQGILIFILFVLKSRVYYALRKRLGFEDKKRMSSNATTAVHDTSRVKNSASNSTLMSTFQVSLTP</sequence>
<gene>
    <name evidence="12" type="ORF">V1478_001291</name>
</gene>
<keyword evidence="9" id="KW-0807">Transducer</keyword>
<feature type="transmembrane region" description="Helical" evidence="10">
    <location>
        <begin position="409"/>
        <end position="428"/>
    </location>
</feature>
<protein>
    <submittedName>
        <fullName evidence="12">G-protein coupled receptor Mth2 isoform X1</fullName>
    </submittedName>
</protein>
<name>A0ABD2C129_VESSQ</name>
<keyword evidence="4 11" id="KW-0732">Signal</keyword>
<dbReference type="Proteomes" id="UP001607302">
    <property type="component" value="Unassembled WGS sequence"/>
</dbReference>
<reference evidence="12 13" key="1">
    <citation type="journal article" date="2024" name="Ann. Entomol. Soc. Am.">
        <title>Genomic analyses of the southern and eastern yellowjacket wasps (Hymenoptera: Vespidae) reveal evolutionary signatures of social life.</title>
        <authorList>
            <person name="Catto M.A."/>
            <person name="Caine P.B."/>
            <person name="Orr S.E."/>
            <person name="Hunt B.G."/>
            <person name="Goodisman M.A.D."/>
        </authorList>
    </citation>
    <scope>NUCLEOTIDE SEQUENCE [LARGE SCALE GENOMIC DNA]</scope>
    <source>
        <strain evidence="12">233</strain>
        <tissue evidence="12">Head and thorax</tissue>
    </source>
</reference>
<evidence type="ECO:0000313" key="13">
    <source>
        <dbReference type="Proteomes" id="UP001607302"/>
    </source>
</evidence>
<dbReference type="EMBL" id="JAUDFV010000025">
    <property type="protein sequence ID" value="KAL2738725.1"/>
    <property type="molecule type" value="Genomic_DNA"/>
</dbReference>
<feature type="transmembrane region" description="Helical" evidence="10">
    <location>
        <begin position="591"/>
        <end position="611"/>
    </location>
</feature>
<dbReference type="PANTHER" id="PTHR47154">
    <property type="entry name" value="G-PROTEIN COUPLED RECEPTOR MTH-RELATED"/>
    <property type="match status" value="1"/>
</dbReference>
<evidence type="ECO:0000256" key="3">
    <source>
        <dbReference type="ARBA" id="ARBA00022692"/>
    </source>
</evidence>
<dbReference type="AlphaFoldDB" id="A0ABD2C129"/>
<feature type="transmembrane region" description="Helical" evidence="10">
    <location>
        <begin position="440"/>
        <end position="459"/>
    </location>
</feature>
<evidence type="ECO:0000256" key="11">
    <source>
        <dbReference type="SAM" id="SignalP"/>
    </source>
</evidence>
<dbReference type="InterPro" id="IPR000832">
    <property type="entry name" value="GPCR_2_secretin-like"/>
</dbReference>
<evidence type="ECO:0000313" key="12">
    <source>
        <dbReference type="EMBL" id="KAL2738725.1"/>
    </source>
</evidence>
<evidence type="ECO:0000256" key="8">
    <source>
        <dbReference type="ARBA" id="ARBA00023170"/>
    </source>
</evidence>
<keyword evidence="5 10" id="KW-1133">Transmembrane helix</keyword>
<dbReference type="InterPro" id="IPR051384">
    <property type="entry name" value="Mth_GPCR"/>
</dbReference>
<dbReference type="GO" id="GO:0012505">
    <property type="term" value="C:endomembrane system"/>
    <property type="evidence" value="ECO:0007669"/>
    <property type="project" value="UniProtKB-SubCell"/>
</dbReference>
<dbReference type="Gene3D" id="1.20.1070.10">
    <property type="entry name" value="Rhodopsin 7-helix transmembrane proteins"/>
    <property type="match status" value="2"/>
</dbReference>
<organism evidence="12 13">
    <name type="scientific">Vespula squamosa</name>
    <name type="common">Southern yellow jacket</name>
    <name type="synonym">Wasp</name>
    <dbReference type="NCBI Taxonomy" id="30214"/>
    <lineage>
        <taxon>Eukaryota</taxon>
        <taxon>Metazoa</taxon>
        <taxon>Ecdysozoa</taxon>
        <taxon>Arthropoda</taxon>
        <taxon>Hexapoda</taxon>
        <taxon>Insecta</taxon>
        <taxon>Pterygota</taxon>
        <taxon>Neoptera</taxon>
        <taxon>Endopterygota</taxon>
        <taxon>Hymenoptera</taxon>
        <taxon>Apocrita</taxon>
        <taxon>Aculeata</taxon>
        <taxon>Vespoidea</taxon>
        <taxon>Vespidae</taxon>
        <taxon>Vespinae</taxon>
        <taxon>Vespula</taxon>
    </lineage>
</organism>
<evidence type="ECO:0000256" key="4">
    <source>
        <dbReference type="ARBA" id="ARBA00022729"/>
    </source>
</evidence>
<dbReference type="InterPro" id="IPR036272">
    <property type="entry name" value="Methuselah_N_sf"/>
</dbReference>
<evidence type="ECO:0000256" key="7">
    <source>
        <dbReference type="ARBA" id="ARBA00023136"/>
    </source>
</evidence>
<evidence type="ECO:0000256" key="2">
    <source>
        <dbReference type="ARBA" id="ARBA00008979"/>
    </source>
</evidence>
<dbReference type="PANTHER" id="PTHR47154:SF2">
    <property type="entry name" value="G-PROTEIN COUPLED RECEPTOR MTH-RELATED"/>
    <property type="match status" value="1"/>
</dbReference>
<keyword evidence="8 12" id="KW-0675">Receptor</keyword>
<comment type="subcellular location">
    <subcellularLocation>
        <location evidence="1">Endomembrane system</location>
        <topology evidence="1">Multi-pass membrane protein</topology>
    </subcellularLocation>
</comment>
<feature type="signal peptide" evidence="11">
    <location>
        <begin position="1"/>
        <end position="33"/>
    </location>
</feature>
<evidence type="ECO:0000256" key="10">
    <source>
        <dbReference type="SAM" id="Phobius"/>
    </source>
</evidence>
<feature type="transmembrane region" description="Helical" evidence="10">
    <location>
        <begin position="645"/>
        <end position="669"/>
    </location>
</feature>
<dbReference type="CDD" id="cd15039">
    <property type="entry name" value="7tmB3_Methuselah-like"/>
    <property type="match status" value="1"/>
</dbReference>